<evidence type="ECO:0000313" key="3">
    <source>
        <dbReference type="Proteomes" id="UP000037660"/>
    </source>
</evidence>
<reference evidence="3" key="1">
    <citation type="submission" date="2015-07" db="EMBL/GenBank/DDBJ databases">
        <title>Discovery of a poly(ethylene terephthalate assimilation.</title>
        <authorList>
            <person name="Yoshida S."/>
            <person name="Hiraga K."/>
            <person name="Takehana T."/>
            <person name="Taniguchi I."/>
            <person name="Yamaji H."/>
            <person name="Maeda Y."/>
            <person name="Toyohara K."/>
            <person name="Miyamoto K."/>
            <person name="Kimura Y."/>
            <person name="Oda K."/>
        </authorList>
    </citation>
    <scope>NUCLEOTIDE SEQUENCE [LARGE SCALE GENOMIC DNA]</scope>
    <source>
        <strain evidence="3">NBRC 110686 / TISTR 2288 / 201-F6</strain>
    </source>
</reference>
<dbReference type="SUPFAM" id="SSF51735">
    <property type="entry name" value="NAD(P)-binding Rossmann-fold domains"/>
    <property type="match status" value="1"/>
</dbReference>
<comment type="caution">
    <text evidence="2">The sequence shown here is derived from an EMBL/GenBank/DDBJ whole genome shotgun (WGS) entry which is preliminary data.</text>
</comment>
<reference evidence="2 3" key="2">
    <citation type="journal article" date="2016" name="Science">
        <title>A bacterium that degrades and assimilates poly(ethylene terephthalate).</title>
        <authorList>
            <person name="Yoshida S."/>
            <person name="Hiraga K."/>
            <person name="Takehana T."/>
            <person name="Taniguchi I."/>
            <person name="Yamaji H."/>
            <person name="Maeda Y."/>
            <person name="Toyohara K."/>
            <person name="Miyamoto K."/>
            <person name="Kimura Y."/>
            <person name="Oda K."/>
        </authorList>
    </citation>
    <scope>NUCLEOTIDE SEQUENCE [LARGE SCALE GENOMIC DNA]</scope>
    <source>
        <strain evidence="3">NBRC 110686 / TISTR 2288 / 201-F6</strain>
    </source>
</reference>
<dbReference type="Pfam" id="PF13380">
    <property type="entry name" value="CoA_binding_2"/>
    <property type="match status" value="1"/>
</dbReference>
<accession>A0A0K8P4E5</accession>
<evidence type="ECO:0000259" key="1">
    <source>
        <dbReference type="SMART" id="SM00881"/>
    </source>
</evidence>
<keyword evidence="3" id="KW-1185">Reference proteome</keyword>
<dbReference type="Gene3D" id="3.40.50.720">
    <property type="entry name" value="NAD(P)-binding Rossmann-like Domain"/>
    <property type="match status" value="1"/>
</dbReference>
<protein>
    <submittedName>
        <fullName evidence="2">Succinyl-CoA synthetase, alpha subunit-related enzyme</fullName>
    </submittedName>
</protein>
<dbReference type="PANTHER" id="PTHR33303">
    <property type="entry name" value="CYTOPLASMIC PROTEIN-RELATED"/>
    <property type="match status" value="1"/>
</dbReference>
<dbReference type="InterPro" id="IPR036291">
    <property type="entry name" value="NAD(P)-bd_dom_sf"/>
</dbReference>
<sequence length="162" mass="17849">MVDDIPSLRRILNSHRRVAIVGLSAEWHRPSHFVAKYLLHQGWEVHPVNPRYAGGEILGRRCVARLEDLAGPVDMVDVFRRTEEVLPIAQAALALGARCLWQQIGVLNEEADRLVSAAGLDSVMDRCVKIEHARLFGGLHWAGVNTRVISARRAPAPAAGTP</sequence>
<proteinExistence type="predicted"/>
<dbReference type="AlphaFoldDB" id="A0A0K8P4E5"/>
<dbReference type="InterPro" id="IPR003781">
    <property type="entry name" value="CoA-bd"/>
</dbReference>
<dbReference type="Proteomes" id="UP000037660">
    <property type="component" value="Unassembled WGS sequence"/>
</dbReference>
<dbReference type="OrthoDB" id="9804695at2"/>
<dbReference type="RefSeq" id="WP_054021361.1">
    <property type="nucleotide sequence ID" value="NZ_BBYR01000046.1"/>
</dbReference>
<dbReference type="PANTHER" id="PTHR33303:SF2">
    <property type="entry name" value="COA-BINDING DOMAIN-CONTAINING PROTEIN"/>
    <property type="match status" value="1"/>
</dbReference>
<gene>
    <name evidence="2" type="ORF">ISF6_3279</name>
</gene>
<feature type="domain" description="CoA-binding" evidence="1">
    <location>
        <begin position="11"/>
        <end position="106"/>
    </location>
</feature>
<dbReference type="STRING" id="1547922.ISF6_3279"/>
<organism evidence="2 3">
    <name type="scientific">Piscinibacter sakaiensis</name>
    <name type="common">Ideonella sakaiensis</name>
    <dbReference type="NCBI Taxonomy" id="1547922"/>
    <lineage>
        <taxon>Bacteria</taxon>
        <taxon>Pseudomonadati</taxon>
        <taxon>Pseudomonadota</taxon>
        <taxon>Betaproteobacteria</taxon>
        <taxon>Burkholderiales</taxon>
        <taxon>Sphaerotilaceae</taxon>
        <taxon>Piscinibacter</taxon>
    </lineage>
</organism>
<evidence type="ECO:0000313" key="2">
    <source>
        <dbReference type="EMBL" id="GAP37424.1"/>
    </source>
</evidence>
<dbReference type="SMART" id="SM00881">
    <property type="entry name" value="CoA_binding"/>
    <property type="match status" value="1"/>
</dbReference>
<name>A0A0K8P4E5_PISS1</name>
<dbReference type="EMBL" id="BBYR01000046">
    <property type="protein sequence ID" value="GAP37424.1"/>
    <property type="molecule type" value="Genomic_DNA"/>
</dbReference>